<feature type="transmembrane region" description="Helical" evidence="17">
    <location>
        <begin position="427"/>
        <end position="449"/>
    </location>
</feature>
<comment type="subcellular location">
    <subcellularLocation>
        <location evidence="1">Cell inner membrane</location>
        <topology evidence="1">Multi-pass membrane protein</topology>
    </subcellularLocation>
</comment>
<evidence type="ECO:0000256" key="17">
    <source>
        <dbReference type="SAM" id="Phobius"/>
    </source>
</evidence>
<dbReference type="SMART" id="SM00382">
    <property type="entry name" value="AAA"/>
    <property type="match status" value="1"/>
</dbReference>
<comment type="similarity">
    <text evidence="3">Belongs to the etk/wzc family.</text>
</comment>
<evidence type="ECO:0000256" key="9">
    <source>
        <dbReference type="ARBA" id="ARBA00022741"/>
    </source>
</evidence>
<dbReference type="AlphaFoldDB" id="A0A8J3GDB8"/>
<dbReference type="Gene3D" id="3.40.50.300">
    <property type="entry name" value="P-loop containing nucleotide triphosphate hydrolases"/>
    <property type="match status" value="1"/>
</dbReference>
<dbReference type="InterPro" id="IPR025669">
    <property type="entry name" value="AAA_dom"/>
</dbReference>
<evidence type="ECO:0000256" key="7">
    <source>
        <dbReference type="ARBA" id="ARBA00022679"/>
    </source>
</evidence>
<sequence length="728" mass="81532">MASPTQSEDSSSLSFYLRALYLRRWLILTIVALTLITAIIVTWAMPQWYRATVVIKVDKPEEQVALFSREGSGYDPFFSQEQVEILTSKQILYQVIEALDLQQKLGDMFADGQKLSPGQAYMFLAERVPLSKGPPLARRMISVRSTQQGTSLIEISAWTLGDPQLAAAIANAIAVIYSEDRIAFATANQTEGIARLREELEKQGRIVSDQRDAVENLRSELSISGVDLDMAVLNQDVENLRSIERSLIQLRVEAIGRKSRWENFKAIPEEDRLSLVNSELITDVNLQDLLQAYMLQQQQYAKLAAQLGDEHPELKASRRSIETIREQLDNLLNGYQRSLELSYLEAKARMEELQRQLGEMRSAQIDSETSRMRPFEDSVEKLREEERIYQTMKLTLRQREIDFQAPKKSIEILSQAEAPVQSAWPNWFLNIFLALLCGSVLGISVALIVDLCDTSFRGVEEIEKLTGLPALGIIPRGLHLINASSYETTQAEPYRVLQTNLELVSDPSKSRVLALQSAGPGEGKSTTLRNLAAVMALSGQKVLIIDTDLRRPVQHRHAKLSVGPGLANVLDGGMALDEAIRPTDVAGLDLLTSGETGRALNRIAVKKLEAELHHLRQRYDVIFLDSPPVLGLSDAGLIAGLVDTVVLVVQHRRHPRRMILRAKQTIDTHANELAGLVLNRVPLSAEGDYQYYHANYAYYRGQDKARMIKSPKSDMADEESAEGIRLKE</sequence>
<dbReference type="CDD" id="cd05387">
    <property type="entry name" value="BY-kinase"/>
    <property type="match status" value="1"/>
</dbReference>
<dbReference type="RefSeq" id="WP_189512319.1">
    <property type="nucleotide sequence ID" value="NZ_BMXG01000004.1"/>
</dbReference>
<gene>
    <name evidence="19" type="ORF">GCM10007047_09130</name>
</gene>
<evidence type="ECO:0000256" key="10">
    <source>
        <dbReference type="ARBA" id="ARBA00022777"/>
    </source>
</evidence>
<dbReference type="GO" id="GO:0005886">
    <property type="term" value="C:plasma membrane"/>
    <property type="evidence" value="ECO:0007669"/>
    <property type="project" value="UniProtKB-SubCell"/>
</dbReference>
<feature type="transmembrane region" description="Helical" evidence="17">
    <location>
        <begin position="25"/>
        <end position="45"/>
    </location>
</feature>
<dbReference type="GO" id="GO:0005524">
    <property type="term" value="F:ATP binding"/>
    <property type="evidence" value="ECO:0007669"/>
    <property type="project" value="UniProtKB-KW"/>
</dbReference>
<keyword evidence="11" id="KW-0067">ATP-binding</keyword>
<keyword evidence="12 17" id="KW-1133">Transmembrane helix</keyword>
<feature type="domain" description="AAA+ ATPase" evidence="18">
    <location>
        <begin position="509"/>
        <end position="676"/>
    </location>
</feature>
<evidence type="ECO:0000313" key="20">
    <source>
        <dbReference type="Proteomes" id="UP000642829"/>
    </source>
</evidence>
<dbReference type="Pfam" id="PF02706">
    <property type="entry name" value="Wzz"/>
    <property type="match status" value="1"/>
</dbReference>
<evidence type="ECO:0000256" key="16">
    <source>
        <dbReference type="SAM" id="Coils"/>
    </source>
</evidence>
<evidence type="ECO:0000259" key="18">
    <source>
        <dbReference type="SMART" id="SM00382"/>
    </source>
</evidence>
<keyword evidence="16" id="KW-0175">Coiled coil</keyword>
<keyword evidence="20" id="KW-1185">Reference proteome</keyword>
<evidence type="ECO:0000256" key="3">
    <source>
        <dbReference type="ARBA" id="ARBA00008883"/>
    </source>
</evidence>
<keyword evidence="14" id="KW-0829">Tyrosine-protein kinase</keyword>
<reference evidence="19" key="1">
    <citation type="journal article" date="2014" name="Int. J. Syst. Evol. Microbiol.">
        <title>Complete genome sequence of Corynebacterium casei LMG S-19264T (=DSM 44701T), isolated from a smear-ripened cheese.</title>
        <authorList>
            <consortium name="US DOE Joint Genome Institute (JGI-PGF)"/>
            <person name="Walter F."/>
            <person name="Albersmeier A."/>
            <person name="Kalinowski J."/>
            <person name="Ruckert C."/>
        </authorList>
    </citation>
    <scope>NUCLEOTIDE SEQUENCE</scope>
    <source>
        <strain evidence="19">KCTC 12870</strain>
    </source>
</reference>
<comment type="similarity">
    <text evidence="2">Belongs to the CpsD/CapB family.</text>
</comment>
<reference evidence="19" key="2">
    <citation type="submission" date="2020-09" db="EMBL/GenBank/DDBJ databases">
        <authorList>
            <person name="Sun Q."/>
            <person name="Kim S."/>
        </authorList>
    </citation>
    <scope>NUCLEOTIDE SEQUENCE</scope>
    <source>
        <strain evidence="19">KCTC 12870</strain>
    </source>
</reference>
<evidence type="ECO:0000256" key="13">
    <source>
        <dbReference type="ARBA" id="ARBA00023136"/>
    </source>
</evidence>
<dbReference type="EMBL" id="BMXG01000004">
    <property type="protein sequence ID" value="GHB95505.1"/>
    <property type="molecule type" value="Genomic_DNA"/>
</dbReference>
<evidence type="ECO:0000256" key="2">
    <source>
        <dbReference type="ARBA" id="ARBA00007316"/>
    </source>
</evidence>
<dbReference type="InterPro" id="IPR003856">
    <property type="entry name" value="LPS_length_determ_N"/>
</dbReference>
<dbReference type="InterPro" id="IPR027417">
    <property type="entry name" value="P-loop_NTPase"/>
</dbReference>
<keyword evidence="7" id="KW-0808">Transferase</keyword>
<evidence type="ECO:0000256" key="6">
    <source>
        <dbReference type="ARBA" id="ARBA00022519"/>
    </source>
</evidence>
<dbReference type="SUPFAM" id="SSF52540">
    <property type="entry name" value="P-loop containing nucleoside triphosphate hydrolases"/>
    <property type="match status" value="1"/>
</dbReference>
<name>A0A8J3GDB8_9BACT</name>
<dbReference type="Pfam" id="PF13614">
    <property type="entry name" value="AAA_31"/>
    <property type="match status" value="1"/>
</dbReference>
<organism evidence="19 20">
    <name type="scientific">Cerasicoccus arenae</name>
    <dbReference type="NCBI Taxonomy" id="424488"/>
    <lineage>
        <taxon>Bacteria</taxon>
        <taxon>Pseudomonadati</taxon>
        <taxon>Verrucomicrobiota</taxon>
        <taxon>Opitutia</taxon>
        <taxon>Puniceicoccales</taxon>
        <taxon>Cerasicoccaceae</taxon>
        <taxon>Cerasicoccus</taxon>
    </lineage>
</organism>
<proteinExistence type="inferred from homology"/>
<protein>
    <recommendedName>
        <fullName evidence="4">non-specific protein-tyrosine kinase</fullName>
        <ecNumber evidence="4">2.7.10.2</ecNumber>
    </recommendedName>
</protein>
<evidence type="ECO:0000313" key="19">
    <source>
        <dbReference type="EMBL" id="GHB95505.1"/>
    </source>
</evidence>
<keyword evidence="13 17" id="KW-0472">Membrane</keyword>
<dbReference type="EC" id="2.7.10.2" evidence="4"/>
<dbReference type="GO" id="GO:0004715">
    <property type="term" value="F:non-membrane spanning protein tyrosine kinase activity"/>
    <property type="evidence" value="ECO:0007669"/>
    <property type="project" value="UniProtKB-EC"/>
</dbReference>
<keyword evidence="9" id="KW-0547">Nucleotide-binding</keyword>
<keyword evidence="6" id="KW-0997">Cell inner membrane</keyword>
<dbReference type="InterPro" id="IPR005702">
    <property type="entry name" value="Wzc-like_C"/>
</dbReference>
<comment type="caution">
    <text evidence="19">The sequence shown here is derived from an EMBL/GenBank/DDBJ whole genome shotgun (WGS) entry which is preliminary data.</text>
</comment>
<keyword evidence="5" id="KW-1003">Cell membrane</keyword>
<dbReference type="NCBIfam" id="TIGR01007">
    <property type="entry name" value="eps_fam"/>
    <property type="match status" value="1"/>
</dbReference>
<dbReference type="PANTHER" id="PTHR32309:SF13">
    <property type="entry name" value="FERRIC ENTEROBACTIN TRANSPORT PROTEIN FEPE"/>
    <property type="match status" value="1"/>
</dbReference>
<keyword evidence="10" id="KW-0418">Kinase</keyword>
<feature type="coiled-coil region" evidence="16">
    <location>
        <begin position="336"/>
        <end position="363"/>
    </location>
</feature>
<evidence type="ECO:0000256" key="1">
    <source>
        <dbReference type="ARBA" id="ARBA00004429"/>
    </source>
</evidence>
<keyword evidence="8 17" id="KW-0812">Transmembrane</keyword>
<dbReference type="PANTHER" id="PTHR32309">
    <property type="entry name" value="TYROSINE-PROTEIN KINASE"/>
    <property type="match status" value="1"/>
</dbReference>
<accession>A0A8J3GDB8</accession>
<dbReference type="Proteomes" id="UP000642829">
    <property type="component" value="Unassembled WGS sequence"/>
</dbReference>
<evidence type="ECO:0000256" key="12">
    <source>
        <dbReference type="ARBA" id="ARBA00022989"/>
    </source>
</evidence>
<evidence type="ECO:0000256" key="11">
    <source>
        <dbReference type="ARBA" id="ARBA00022840"/>
    </source>
</evidence>
<evidence type="ECO:0000256" key="8">
    <source>
        <dbReference type="ARBA" id="ARBA00022692"/>
    </source>
</evidence>
<evidence type="ECO:0000256" key="4">
    <source>
        <dbReference type="ARBA" id="ARBA00011903"/>
    </source>
</evidence>
<dbReference type="InterPro" id="IPR003593">
    <property type="entry name" value="AAA+_ATPase"/>
</dbReference>
<dbReference type="InterPro" id="IPR050445">
    <property type="entry name" value="Bact_polysacc_biosynth/exp"/>
</dbReference>
<evidence type="ECO:0000256" key="5">
    <source>
        <dbReference type="ARBA" id="ARBA00022475"/>
    </source>
</evidence>
<evidence type="ECO:0000256" key="14">
    <source>
        <dbReference type="ARBA" id="ARBA00023137"/>
    </source>
</evidence>
<evidence type="ECO:0000256" key="15">
    <source>
        <dbReference type="ARBA" id="ARBA00051245"/>
    </source>
</evidence>
<comment type="catalytic activity">
    <reaction evidence="15">
        <text>L-tyrosyl-[protein] + ATP = O-phospho-L-tyrosyl-[protein] + ADP + H(+)</text>
        <dbReference type="Rhea" id="RHEA:10596"/>
        <dbReference type="Rhea" id="RHEA-COMP:10136"/>
        <dbReference type="Rhea" id="RHEA-COMP:20101"/>
        <dbReference type="ChEBI" id="CHEBI:15378"/>
        <dbReference type="ChEBI" id="CHEBI:30616"/>
        <dbReference type="ChEBI" id="CHEBI:46858"/>
        <dbReference type="ChEBI" id="CHEBI:61978"/>
        <dbReference type="ChEBI" id="CHEBI:456216"/>
        <dbReference type="EC" id="2.7.10.2"/>
    </reaction>
</comment>